<evidence type="ECO:0000256" key="5">
    <source>
        <dbReference type="ARBA" id="ARBA00022475"/>
    </source>
</evidence>
<evidence type="ECO:0000256" key="2">
    <source>
        <dbReference type="ARBA" id="ARBA00004651"/>
    </source>
</evidence>
<feature type="transmembrane region" description="Helical" evidence="10">
    <location>
        <begin position="12"/>
        <end position="36"/>
    </location>
</feature>
<dbReference type="PANTHER" id="PTHR30183">
    <property type="entry name" value="MOLYBDENUM TRANSPORT SYSTEM PERMEASE PROTEIN MODB"/>
    <property type="match status" value="1"/>
</dbReference>
<feature type="transmembrane region" description="Helical" evidence="10">
    <location>
        <begin position="135"/>
        <end position="157"/>
    </location>
</feature>
<dbReference type="InterPro" id="IPR000515">
    <property type="entry name" value="MetI-like"/>
</dbReference>
<evidence type="ECO:0000313" key="13">
    <source>
        <dbReference type="EMBL" id="MFD1227847.1"/>
    </source>
</evidence>
<dbReference type="SUPFAM" id="SSF161098">
    <property type="entry name" value="MetI-like"/>
    <property type="match status" value="1"/>
</dbReference>
<evidence type="ECO:0000256" key="11">
    <source>
        <dbReference type="RuleBase" id="RU365097"/>
    </source>
</evidence>
<keyword evidence="8 10" id="KW-1133">Transmembrane helix</keyword>
<comment type="subcellular location">
    <subcellularLocation>
        <location evidence="11">Cell inner membrane</location>
        <topology evidence="11">Multi-pass membrane protein</topology>
    </subcellularLocation>
    <subcellularLocation>
        <location evidence="2 10">Cell membrane</location>
        <topology evidence="2 10">Multi-pass membrane protein</topology>
    </subcellularLocation>
</comment>
<feature type="transmembrane region" description="Helical" evidence="10">
    <location>
        <begin position="196"/>
        <end position="218"/>
    </location>
</feature>
<dbReference type="PANTHER" id="PTHR30183:SF3">
    <property type="entry name" value="MOLYBDENUM TRANSPORT SYSTEM PERMEASE PROTEIN MODB"/>
    <property type="match status" value="1"/>
</dbReference>
<dbReference type="NCBIfam" id="TIGR02141">
    <property type="entry name" value="modB_ABC"/>
    <property type="match status" value="1"/>
</dbReference>
<proteinExistence type="inferred from homology"/>
<dbReference type="NCBIfam" id="NF006939">
    <property type="entry name" value="PRK09421.1"/>
    <property type="match status" value="1"/>
</dbReference>
<gene>
    <name evidence="13" type="primary">modB</name>
    <name evidence="13" type="ORF">ACFQ35_11920</name>
</gene>
<keyword evidence="5" id="KW-1003">Cell membrane</keyword>
<sequence length="227" mass="23990">MMLTPEMEIIALSLRIAGIAILGAMPVAFGFAWILARYDFPGKSLLQAVLTMPLVLPPVVTGYFLLVLFGARGAIGSLLLEWFGFSFAFRWTGAALAAGVMALPLLIRPMRLAIENIDKGLEEAARTLGAGRIKAFMTVTLPLLMPGIIAGSVLGFAKALGEFGATITFVSNIPGETQTLSLAIYALMQSPSGDAAALKLILVSVVLSVLAVVLSEWLQRRLTAGGK</sequence>
<comment type="function">
    <text evidence="1 11">Part of the binding-protein-dependent transport system for molybdenum; probably responsible for the translocation of the substrate across the membrane.</text>
</comment>
<keyword evidence="14" id="KW-1185">Reference proteome</keyword>
<dbReference type="InterPro" id="IPR035906">
    <property type="entry name" value="MetI-like_sf"/>
</dbReference>
<evidence type="ECO:0000256" key="4">
    <source>
        <dbReference type="ARBA" id="ARBA00022448"/>
    </source>
</evidence>
<evidence type="ECO:0000256" key="3">
    <source>
        <dbReference type="ARBA" id="ARBA00007069"/>
    </source>
</evidence>
<dbReference type="Pfam" id="PF00528">
    <property type="entry name" value="BPD_transp_1"/>
    <property type="match status" value="1"/>
</dbReference>
<evidence type="ECO:0000256" key="6">
    <source>
        <dbReference type="ARBA" id="ARBA00022505"/>
    </source>
</evidence>
<keyword evidence="6 11" id="KW-0500">Molybdenum</keyword>
<dbReference type="Proteomes" id="UP001597263">
    <property type="component" value="Unassembled WGS sequence"/>
</dbReference>
<evidence type="ECO:0000256" key="1">
    <source>
        <dbReference type="ARBA" id="ARBA00002949"/>
    </source>
</evidence>
<evidence type="ECO:0000259" key="12">
    <source>
        <dbReference type="PROSITE" id="PS50928"/>
    </source>
</evidence>
<feature type="domain" description="ABC transmembrane type-1" evidence="12">
    <location>
        <begin position="10"/>
        <end position="211"/>
    </location>
</feature>
<keyword evidence="11" id="KW-0997">Cell inner membrane</keyword>
<name>A0ABW3V3W4_9HYPH</name>
<keyword evidence="9 10" id="KW-0472">Membrane</keyword>
<dbReference type="Gene3D" id="1.10.3720.10">
    <property type="entry name" value="MetI-like"/>
    <property type="match status" value="1"/>
</dbReference>
<dbReference type="RefSeq" id="WP_374807212.1">
    <property type="nucleotide sequence ID" value="NZ_JAUCBM010000016.1"/>
</dbReference>
<dbReference type="CDD" id="cd06261">
    <property type="entry name" value="TM_PBP2"/>
    <property type="match status" value="1"/>
</dbReference>
<protein>
    <recommendedName>
        <fullName evidence="11">Molybdenum transport system permease</fullName>
    </recommendedName>
</protein>
<dbReference type="EMBL" id="JBHTMA010000038">
    <property type="protein sequence ID" value="MFD1227847.1"/>
    <property type="molecule type" value="Genomic_DNA"/>
</dbReference>
<evidence type="ECO:0000256" key="8">
    <source>
        <dbReference type="ARBA" id="ARBA00022989"/>
    </source>
</evidence>
<accession>A0ABW3V3W4</accession>
<feature type="transmembrane region" description="Helical" evidence="10">
    <location>
        <begin position="82"/>
        <end position="107"/>
    </location>
</feature>
<keyword evidence="7 10" id="KW-0812">Transmembrane</keyword>
<evidence type="ECO:0000313" key="14">
    <source>
        <dbReference type="Proteomes" id="UP001597263"/>
    </source>
</evidence>
<reference evidence="14" key="1">
    <citation type="journal article" date="2019" name="Int. J. Syst. Evol. Microbiol.">
        <title>The Global Catalogue of Microorganisms (GCM) 10K type strain sequencing project: providing services to taxonomists for standard genome sequencing and annotation.</title>
        <authorList>
            <consortium name="The Broad Institute Genomics Platform"/>
            <consortium name="The Broad Institute Genome Sequencing Center for Infectious Disease"/>
            <person name="Wu L."/>
            <person name="Ma J."/>
        </authorList>
    </citation>
    <scope>NUCLEOTIDE SEQUENCE [LARGE SCALE GENOMIC DNA]</scope>
    <source>
        <strain evidence="14">CCUG 49584</strain>
    </source>
</reference>
<evidence type="ECO:0000256" key="9">
    <source>
        <dbReference type="ARBA" id="ARBA00023136"/>
    </source>
</evidence>
<comment type="similarity">
    <text evidence="3 11">Belongs to the binding-protein-dependent transport system permease family. CysTW subfamily.</text>
</comment>
<dbReference type="PROSITE" id="PS50928">
    <property type="entry name" value="ABC_TM1"/>
    <property type="match status" value="1"/>
</dbReference>
<evidence type="ECO:0000256" key="10">
    <source>
        <dbReference type="RuleBase" id="RU363032"/>
    </source>
</evidence>
<comment type="caution">
    <text evidence="13">The sequence shown here is derived from an EMBL/GenBank/DDBJ whole genome shotgun (WGS) entry which is preliminary data.</text>
</comment>
<evidence type="ECO:0000256" key="7">
    <source>
        <dbReference type="ARBA" id="ARBA00022692"/>
    </source>
</evidence>
<keyword evidence="4 10" id="KW-0813">Transport</keyword>
<dbReference type="InterPro" id="IPR011867">
    <property type="entry name" value="ModB_ABC"/>
</dbReference>
<feature type="transmembrane region" description="Helical" evidence="10">
    <location>
        <begin position="48"/>
        <end position="70"/>
    </location>
</feature>
<organism evidence="13 14">
    <name type="scientific">Pseudochrobactrum kiredjianiae</name>
    <dbReference type="NCBI Taxonomy" id="386305"/>
    <lineage>
        <taxon>Bacteria</taxon>
        <taxon>Pseudomonadati</taxon>
        <taxon>Pseudomonadota</taxon>
        <taxon>Alphaproteobacteria</taxon>
        <taxon>Hyphomicrobiales</taxon>
        <taxon>Brucellaceae</taxon>
        <taxon>Pseudochrobactrum</taxon>
    </lineage>
</organism>